<accession>A0A562UV52</accession>
<dbReference type="RefSeq" id="WP_067601123.1">
    <property type="nucleotide sequence ID" value="NZ_CP015963.1"/>
</dbReference>
<dbReference type="EMBL" id="VLLK01000001">
    <property type="protein sequence ID" value="TWJ09514.1"/>
    <property type="molecule type" value="Genomic_DNA"/>
</dbReference>
<dbReference type="AlphaFoldDB" id="A0A562UV52"/>
<protein>
    <submittedName>
        <fullName evidence="1">Uncharacterized protein</fullName>
    </submittedName>
</protein>
<dbReference type="STRING" id="476157.GCA_001663155_02204"/>
<reference evidence="1 2" key="1">
    <citation type="submission" date="2019-07" db="EMBL/GenBank/DDBJ databases">
        <title>Genomic Encyclopedia of Archaeal and Bacterial Type Strains, Phase II (KMG-II): from individual species to whole genera.</title>
        <authorList>
            <person name="Goeker M."/>
        </authorList>
    </citation>
    <scope>NUCLEOTIDE SEQUENCE [LARGE SCALE GENOMIC DNA]</scope>
    <source>
        <strain evidence="1 2">ATCC BAA-2084</strain>
    </source>
</reference>
<keyword evidence="2" id="KW-1185">Reference proteome</keyword>
<dbReference type="OrthoDB" id="7499632at2"/>
<gene>
    <name evidence="1" type="ORF">JN10_1149</name>
</gene>
<dbReference type="Proteomes" id="UP000320547">
    <property type="component" value="Unassembled WGS sequence"/>
</dbReference>
<proteinExistence type="predicted"/>
<evidence type="ECO:0000313" key="2">
    <source>
        <dbReference type="Proteomes" id="UP000320547"/>
    </source>
</evidence>
<name>A0A562UV52_9SPHN</name>
<evidence type="ECO:0000313" key="1">
    <source>
        <dbReference type="EMBL" id="TWJ09514.1"/>
    </source>
</evidence>
<sequence>MPPIPSDGVGRLRGDKLKVSVDVERLMRSVMMLTLKFDVRLANRQEHALRDNRMSAELISARRGLSMEQQTASAGSSLQRIGQAARIGPNQTGTIRGQLQMPIGDFEVFRQGQIPFCVPILLLRLEAEGIEPQHHTFLIGLAPTQPGGRVQPLPLSGPPGGYDGVIAKRLERTS</sequence>
<organism evidence="1 2">
    <name type="scientific">Altererythrobacter ishigakiensis</name>
    <dbReference type="NCBI Taxonomy" id="476157"/>
    <lineage>
        <taxon>Bacteria</taxon>
        <taxon>Pseudomonadati</taxon>
        <taxon>Pseudomonadota</taxon>
        <taxon>Alphaproteobacteria</taxon>
        <taxon>Sphingomonadales</taxon>
        <taxon>Erythrobacteraceae</taxon>
        <taxon>Altererythrobacter</taxon>
    </lineage>
</organism>
<comment type="caution">
    <text evidence="1">The sequence shown here is derived from an EMBL/GenBank/DDBJ whole genome shotgun (WGS) entry which is preliminary data.</text>
</comment>